<reference evidence="1" key="1">
    <citation type="submission" date="2022-08" db="EMBL/GenBank/DDBJ databases">
        <title>Genome Sequence of Lecanicillium fungicola.</title>
        <authorList>
            <person name="Buettner E."/>
        </authorList>
    </citation>
    <scope>NUCLEOTIDE SEQUENCE</scope>
    <source>
        <strain evidence="1">Babe33</strain>
    </source>
</reference>
<sequence length="410" mass="46099">MAAPQASSPFEKILIVGAGPAGLLLALLLSQQNIPSVVLESWPCLDTRLRAVQYGVPATRVFRRAKVLEDIRRISIPKFPTICWRSVADLEKIIEIDLSLTESEVDRMTVLPLGEIIQILYRHCLDHANGLIEVKFNHKVTDVGQNESTAWVDVELEDKSTERITAPYVVGCDGASSAVRRALFGRHWPGETFPYRFVVQQLFYDGFEKHGWDGGNYMIDPDHWGLIARRGNGGLWRVTYGDGLTGLTDEEYLQRRPAHLKAMLPGHPDPDQYTIESTNLYRIHNRCADKFRVGRVILAGDAAHICNPMGGYGAMSAILDVEGLVDCFIGYYHNKAGPEILDIYAKVRRDIFLRYVDTRSRKNLDRVAHTDPKTALEKDGFFRLLATLQKDEKSMKDFLMGDGVDVIALV</sequence>
<organism evidence="1 2">
    <name type="scientific">Zarea fungicola</name>
    <dbReference type="NCBI Taxonomy" id="93591"/>
    <lineage>
        <taxon>Eukaryota</taxon>
        <taxon>Fungi</taxon>
        <taxon>Dikarya</taxon>
        <taxon>Ascomycota</taxon>
        <taxon>Pezizomycotina</taxon>
        <taxon>Sordariomycetes</taxon>
        <taxon>Hypocreomycetidae</taxon>
        <taxon>Hypocreales</taxon>
        <taxon>Cordycipitaceae</taxon>
        <taxon>Zarea</taxon>
    </lineage>
</organism>
<evidence type="ECO:0000313" key="2">
    <source>
        <dbReference type="Proteomes" id="UP001143910"/>
    </source>
</evidence>
<comment type="caution">
    <text evidence="1">The sequence shown here is derived from an EMBL/GenBank/DDBJ whole genome shotgun (WGS) entry which is preliminary data.</text>
</comment>
<dbReference type="EMBL" id="JANJQO010000216">
    <property type="protein sequence ID" value="KAJ2980220.1"/>
    <property type="molecule type" value="Genomic_DNA"/>
</dbReference>
<name>A0ACC1NLQ7_9HYPO</name>
<evidence type="ECO:0000313" key="1">
    <source>
        <dbReference type="EMBL" id="KAJ2980220.1"/>
    </source>
</evidence>
<gene>
    <name evidence="1" type="ORF">NQ176_g2770</name>
</gene>
<dbReference type="Proteomes" id="UP001143910">
    <property type="component" value="Unassembled WGS sequence"/>
</dbReference>
<accession>A0ACC1NLQ7</accession>
<proteinExistence type="predicted"/>
<keyword evidence="2" id="KW-1185">Reference proteome</keyword>
<protein>
    <submittedName>
        <fullName evidence="1">Uncharacterized protein</fullName>
    </submittedName>
</protein>